<feature type="compositionally biased region" description="Basic residues" evidence="1">
    <location>
        <begin position="268"/>
        <end position="279"/>
    </location>
</feature>
<evidence type="ECO:0000256" key="1">
    <source>
        <dbReference type="SAM" id="MobiDB-lite"/>
    </source>
</evidence>
<sequence>MSTTGGGGGGGAAAPPAPLTKRSGFLYLPFITVRDNSFMITQDWRVMLTRGMATYLRDWIRDRRGVAPASDSIAVGFTVAMQPILFISEIDIQYYDDSLTPLLNTLTAVDYREMCEHGKELAVQSGELSPLTFTVKFDEGQEAFADKKTIDQFSKNLARIVEIPEDSFKLTSEKEYLPKIKKYKIKSVTIEFLDLEASRVLNNAIPQTLYNTLVPIIHPGFSKKLSHALKTAIRGAHLKLTHSKTAQEIAAQIGDISTGGGGGGAASAKKKKKKKKKSRSGGGGGGGGGAVEEEEDDEEEMDTETEVIALALAAQQQQQRQRLQRQQQQKMIRQFAPLFGMEQQVFRSRFHDLLARVYHTATMTEIYLKDARRIFLVALKHKIPSGYVHIEDVNFPLLSRFEAPSEIVMQRFIEELSEMITPETMERLVFRNPLQKRKPFQWDKFYEPMM</sequence>
<protein>
    <submittedName>
        <fullName evidence="2">Uncharacterized protein</fullName>
    </submittedName>
</protein>
<accession>A0A6C0K545</accession>
<dbReference type="EMBL" id="MN740790">
    <property type="protein sequence ID" value="QHU11837.1"/>
    <property type="molecule type" value="Genomic_DNA"/>
</dbReference>
<feature type="compositionally biased region" description="Acidic residues" evidence="1">
    <location>
        <begin position="291"/>
        <end position="303"/>
    </location>
</feature>
<evidence type="ECO:0000313" key="2">
    <source>
        <dbReference type="EMBL" id="QHU11837.1"/>
    </source>
</evidence>
<dbReference type="AlphaFoldDB" id="A0A6C0K545"/>
<feature type="compositionally biased region" description="Gly residues" evidence="1">
    <location>
        <begin position="280"/>
        <end position="290"/>
    </location>
</feature>
<name>A0A6C0K545_9ZZZZ</name>
<feature type="region of interest" description="Disordered" evidence="1">
    <location>
        <begin position="254"/>
        <end position="303"/>
    </location>
</feature>
<organism evidence="2">
    <name type="scientific">viral metagenome</name>
    <dbReference type="NCBI Taxonomy" id="1070528"/>
    <lineage>
        <taxon>unclassified sequences</taxon>
        <taxon>metagenomes</taxon>
        <taxon>organismal metagenomes</taxon>
    </lineage>
</organism>
<proteinExistence type="predicted"/>
<reference evidence="2" key="1">
    <citation type="journal article" date="2020" name="Nature">
        <title>Giant virus diversity and host interactions through global metagenomics.</title>
        <authorList>
            <person name="Schulz F."/>
            <person name="Roux S."/>
            <person name="Paez-Espino D."/>
            <person name="Jungbluth S."/>
            <person name="Walsh D.A."/>
            <person name="Denef V.J."/>
            <person name="McMahon K.D."/>
            <person name="Konstantinidis K.T."/>
            <person name="Eloe-Fadrosh E.A."/>
            <person name="Kyrpides N.C."/>
            <person name="Woyke T."/>
        </authorList>
    </citation>
    <scope>NUCLEOTIDE SEQUENCE</scope>
    <source>
        <strain evidence="2">GVMAG-S-1101169-75</strain>
    </source>
</reference>